<gene>
    <name evidence="2" type="ORF">A3864_21810</name>
</gene>
<keyword evidence="1" id="KW-0472">Membrane</keyword>
<evidence type="ECO:0000256" key="1">
    <source>
        <dbReference type="SAM" id="Phobius"/>
    </source>
</evidence>
<keyword evidence="1" id="KW-1133">Transmembrane helix</keyword>
<accession>A0AAX1Q1P1</accession>
<dbReference type="AlphaFoldDB" id="A0AAX1Q1P1"/>
<evidence type="ECO:0000313" key="2">
    <source>
        <dbReference type="EMBL" id="RAS71722.1"/>
    </source>
</evidence>
<feature type="transmembrane region" description="Helical" evidence="1">
    <location>
        <begin position="35"/>
        <end position="51"/>
    </location>
</feature>
<reference evidence="2 3" key="1">
    <citation type="submission" date="2016-03" db="EMBL/GenBank/DDBJ databases">
        <title>Comparison of Bacillus endophyticus and B. anthracis characteristics using whole genome sequence analysis and microbiological techniques.</title>
        <authorList>
            <person name="Lekota K.E."/>
            <person name="Mafofo J."/>
            <person name="Rees J."/>
            <person name="Muchadeyi F.C."/>
            <person name="Madoroba E."/>
            <person name="Van Heerden H."/>
        </authorList>
    </citation>
    <scope>NUCLEOTIDE SEQUENCE [LARGE SCALE GENOMIC DNA]</scope>
    <source>
        <strain evidence="2 3">3631_10C</strain>
    </source>
</reference>
<dbReference type="Proteomes" id="UP000250174">
    <property type="component" value="Unassembled WGS sequence"/>
</dbReference>
<organism evidence="2 3">
    <name type="scientific">Priestia endophytica</name>
    <dbReference type="NCBI Taxonomy" id="135735"/>
    <lineage>
        <taxon>Bacteria</taxon>
        <taxon>Bacillati</taxon>
        <taxon>Bacillota</taxon>
        <taxon>Bacilli</taxon>
        <taxon>Bacillales</taxon>
        <taxon>Bacillaceae</taxon>
        <taxon>Priestia</taxon>
    </lineage>
</organism>
<proteinExistence type="predicted"/>
<keyword evidence="1" id="KW-0812">Transmembrane</keyword>
<sequence length="70" mass="7908">MKNKPSKNELIMSILFTIIMAISALYFLTTQQSKNGVIVSLLFTIMGGLMVKKAKKNSHKQKSRPAFLFM</sequence>
<name>A0AAX1Q1P1_9BACI</name>
<evidence type="ECO:0000313" key="3">
    <source>
        <dbReference type="Proteomes" id="UP000250174"/>
    </source>
</evidence>
<dbReference type="EMBL" id="LVYK01000059">
    <property type="protein sequence ID" value="RAS71722.1"/>
    <property type="molecule type" value="Genomic_DNA"/>
</dbReference>
<dbReference type="RefSeq" id="WP_111924311.1">
    <property type="nucleotide sequence ID" value="NZ_LVYK01000059.1"/>
</dbReference>
<comment type="caution">
    <text evidence="2">The sequence shown here is derived from an EMBL/GenBank/DDBJ whole genome shotgun (WGS) entry which is preliminary data.</text>
</comment>
<protein>
    <submittedName>
        <fullName evidence="2">Uncharacterized protein</fullName>
    </submittedName>
</protein>
<feature type="transmembrane region" description="Helical" evidence="1">
    <location>
        <begin position="12"/>
        <end position="29"/>
    </location>
</feature>